<feature type="transmembrane region" description="Helical" evidence="6">
    <location>
        <begin position="332"/>
        <end position="353"/>
    </location>
</feature>
<evidence type="ECO:0000256" key="2">
    <source>
        <dbReference type="ARBA" id="ARBA00007200"/>
    </source>
</evidence>
<evidence type="ECO:0000256" key="1">
    <source>
        <dbReference type="ARBA" id="ARBA00004141"/>
    </source>
</evidence>
<organism evidence="10">
    <name type="scientific">Haemonchus placei</name>
    <name type="common">Barber's pole worm</name>
    <dbReference type="NCBI Taxonomy" id="6290"/>
    <lineage>
        <taxon>Eukaryota</taxon>
        <taxon>Metazoa</taxon>
        <taxon>Ecdysozoa</taxon>
        <taxon>Nematoda</taxon>
        <taxon>Chromadorea</taxon>
        <taxon>Rhabditida</taxon>
        <taxon>Rhabditina</taxon>
        <taxon>Rhabditomorpha</taxon>
        <taxon>Strongyloidea</taxon>
        <taxon>Trichostrongylidae</taxon>
        <taxon>Haemonchus</taxon>
    </lineage>
</organism>
<keyword evidence="9" id="KW-1185">Reference proteome</keyword>
<evidence type="ECO:0000313" key="9">
    <source>
        <dbReference type="Proteomes" id="UP000268014"/>
    </source>
</evidence>
<name>A0A0N4WEU8_HAEPC</name>
<evidence type="ECO:0000256" key="5">
    <source>
        <dbReference type="ARBA" id="ARBA00023136"/>
    </source>
</evidence>
<dbReference type="STRING" id="6290.A0A0N4WEU8"/>
<feature type="transmembrane region" description="Helical" evidence="6">
    <location>
        <begin position="75"/>
        <end position="92"/>
    </location>
</feature>
<proteinExistence type="inferred from homology"/>
<protein>
    <submittedName>
        <fullName evidence="10">PKD_channel domain-containing protein</fullName>
    </submittedName>
</protein>
<dbReference type="PANTHER" id="PTHR10877:SF194">
    <property type="entry name" value="LOCATION OF VULVA DEFECTIVE 1"/>
    <property type="match status" value="1"/>
</dbReference>
<dbReference type="GO" id="GO:0050982">
    <property type="term" value="P:detection of mechanical stimulus"/>
    <property type="evidence" value="ECO:0007669"/>
    <property type="project" value="TreeGrafter"/>
</dbReference>
<keyword evidence="4 6" id="KW-1133">Transmembrane helix</keyword>
<gene>
    <name evidence="8" type="ORF">HPLM_LOCUS9181</name>
</gene>
<dbReference type="WBParaSite" id="HPLM_0000918901-mRNA-1">
    <property type="protein sequence ID" value="HPLM_0000918901-mRNA-1"/>
    <property type="gene ID" value="HPLM_0000918901"/>
</dbReference>
<dbReference type="EMBL" id="UZAF01017009">
    <property type="protein sequence ID" value="VDO36804.1"/>
    <property type="molecule type" value="Genomic_DNA"/>
</dbReference>
<feature type="domain" description="Polycystin" evidence="7">
    <location>
        <begin position="121"/>
        <end position="323"/>
    </location>
</feature>
<comment type="subcellular location">
    <subcellularLocation>
        <location evidence="1">Membrane</location>
        <topology evidence="1">Multi-pass membrane protein</topology>
    </subcellularLocation>
</comment>
<dbReference type="OrthoDB" id="444119at2759"/>
<sequence length="513" mass="58624">MVAAYIILKRNPCHAISSDFDEAILPLEYGKNLSPPPECLRNDVVGTTDADIAQLNQNRDKKTREELLFETLRNVAYLLVALVITLGLVYFYRDVSGYYYQQQVQTLLNLPPSGPYAPQSFQSISQISQFWNWTQSTLVPSLAATWYDGNPAWGMRGFANDKVSREMGIGHIRQIRSLPMKECDVEPQLRQYFQNCSADISSRYDWRTDLYFSQSNEDRTPQYAAGWKKYNASSDSSPPAEYRYQTAEELQNYLSGGGYCVLLQGPNVDLMAELQKLQAENWIDKNTRAVFVEFSMYNAQVNYFSVVQLIIEIPSEGHHIVRLFIHLFIARFWDIVDLFVGILAVLSVIAFFLREIYIDKGAYSKSKQCCASENLEICDGEALKTFAATNGNVYINLALQRNMELFFTFCLAGVVFNRRISVLANTLDYARVSITDFAVVFVIIICAFNASLYCLLWDRLARSAVTAPGKRMNTKSLNTSRQRWFHRLDLLGMTSFQSPQSHYRRTVFHDSGK</sequence>
<dbReference type="GO" id="GO:0005262">
    <property type="term" value="F:calcium channel activity"/>
    <property type="evidence" value="ECO:0007669"/>
    <property type="project" value="TreeGrafter"/>
</dbReference>
<keyword evidence="5 6" id="KW-0472">Membrane</keyword>
<dbReference type="AlphaFoldDB" id="A0A0N4WEU8"/>
<accession>A0A0N4WEU8</accession>
<dbReference type="PANTHER" id="PTHR10877">
    <property type="entry name" value="POLYCYSTIN FAMILY MEMBER"/>
    <property type="match status" value="1"/>
</dbReference>
<evidence type="ECO:0000259" key="7">
    <source>
        <dbReference type="Pfam" id="PF20519"/>
    </source>
</evidence>
<evidence type="ECO:0000256" key="4">
    <source>
        <dbReference type="ARBA" id="ARBA00022989"/>
    </source>
</evidence>
<dbReference type="GO" id="GO:0016020">
    <property type="term" value="C:membrane"/>
    <property type="evidence" value="ECO:0007669"/>
    <property type="project" value="UniProtKB-SubCell"/>
</dbReference>
<reference evidence="8 9" key="2">
    <citation type="submission" date="2018-11" db="EMBL/GenBank/DDBJ databases">
        <authorList>
            <consortium name="Pathogen Informatics"/>
        </authorList>
    </citation>
    <scope>NUCLEOTIDE SEQUENCE [LARGE SCALE GENOMIC DNA]</scope>
    <source>
        <strain evidence="8 9">MHpl1</strain>
    </source>
</reference>
<comment type="similarity">
    <text evidence="2">Belongs to the polycystin family.</text>
</comment>
<reference evidence="10" key="1">
    <citation type="submission" date="2017-02" db="UniProtKB">
        <authorList>
            <consortium name="WormBaseParasite"/>
        </authorList>
    </citation>
    <scope>IDENTIFICATION</scope>
</reference>
<evidence type="ECO:0000313" key="8">
    <source>
        <dbReference type="EMBL" id="VDO36804.1"/>
    </source>
</evidence>
<dbReference type="Pfam" id="PF20519">
    <property type="entry name" value="Polycystin_dom"/>
    <property type="match status" value="1"/>
</dbReference>
<dbReference type="InterPro" id="IPR046791">
    <property type="entry name" value="Polycystin_dom"/>
</dbReference>
<dbReference type="InterPro" id="IPR051223">
    <property type="entry name" value="Polycystin"/>
</dbReference>
<dbReference type="Proteomes" id="UP000268014">
    <property type="component" value="Unassembled WGS sequence"/>
</dbReference>
<evidence type="ECO:0000313" key="10">
    <source>
        <dbReference type="WBParaSite" id="HPLM_0000918901-mRNA-1"/>
    </source>
</evidence>
<keyword evidence="3 6" id="KW-0812">Transmembrane</keyword>
<evidence type="ECO:0000256" key="3">
    <source>
        <dbReference type="ARBA" id="ARBA00022692"/>
    </source>
</evidence>
<evidence type="ECO:0000256" key="6">
    <source>
        <dbReference type="SAM" id="Phobius"/>
    </source>
</evidence>
<feature type="transmembrane region" description="Helical" evidence="6">
    <location>
        <begin position="437"/>
        <end position="456"/>
    </location>
</feature>